<name>A0A0I9WPA9_9ENTE</name>
<dbReference type="Pfam" id="PF01432">
    <property type="entry name" value="Peptidase_M3"/>
    <property type="match status" value="1"/>
</dbReference>
<proteinExistence type="inferred from homology"/>
<dbReference type="GO" id="GO:0004222">
    <property type="term" value="F:metalloendopeptidase activity"/>
    <property type="evidence" value="ECO:0007669"/>
    <property type="project" value="UniProtKB-UniRule"/>
</dbReference>
<evidence type="ECO:0000256" key="1">
    <source>
        <dbReference type="ARBA" id="ARBA00022670"/>
    </source>
</evidence>
<keyword evidence="4 6" id="KW-0862">Zinc</keyword>
<dbReference type="EMBL" id="NFLC01000011">
    <property type="protein sequence ID" value="OUQ10274.1"/>
    <property type="molecule type" value="Genomic_DNA"/>
</dbReference>
<protein>
    <recommendedName>
        <fullName evidence="6">Oligopeptidase F</fullName>
        <ecNumber evidence="6">3.4.24.-</ecNumber>
    </recommendedName>
</protein>
<dbReference type="PANTHER" id="PTHR11804">
    <property type="entry name" value="PROTEASE M3 THIMET OLIGOPEPTIDASE-RELATED"/>
    <property type="match status" value="1"/>
</dbReference>
<comment type="function">
    <text evidence="6">Has oligopeptidase activity and degrades a variety of small bioactive peptides.</text>
</comment>
<dbReference type="GO" id="GO:0006518">
    <property type="term" value="P:peptide metabolic process"/>
    <property type="evidence" value="ECO:0007669"/>
    <property type="project" value="TreeGrafter"/>
</dbReference>
<dbReference type="InterPro" id="IPR004438">
    <property type="entry name" value="Peptidase_M3B"/>
</dbReference>
<dbReference type="PANTHER" id="PTHR11804:SF84">
    <property type="entry name" value="SACCHAROLYSIN"/>
    <property type="match status" value="1"/>
</dbReference>
<sequence length="605" mass="69322">MSETKQLPLRSEVPEELTWDLSVIFKDDAAFEEAFAALNDRLAEVGNYQGTLANGAKAFLAALEYCLDVMRQLETLYVYSHLRNDQDTTNATDQALHSRANALVAKASEAIAWFEPEVLSLEDAKIWGYFDELPELSLYRHYIQQIVDNREHILPAEQEALLAGAGEIFGAAADTFSVLNNADLEFPVIEDEKGEKVQLSHGVYGQLLESTDRRVRKDAFEGLYKVYQQFARTFASTLSTNVKRHNYAAKVRHFESARQAALSGNHIPESVYETLVSVVNENLPLLHRYMALRKRLLNLDEMHMYDVYTPLLGESSLKYTYEEATKEAFKALEPMGEEYLAVVKEAFENRWIDVVENKGKRSGAYSSGCYDTNPYILLNWHDTLDQLFTLVHEMGHSVHSYFTRKNQPYVYGDYSIFLAEIASTTNENILTEYLLETQKDPKVRAFVLNHYLDGFKATVFRQTQFAEFEHFIHVEDAKGTPLTAEFLNDYYGNLNKRYYGDAVTSDPQISYEWSRIPHFYYNYYVYQYATGFSAASALAKKILSKEENALENYLNYLKAGNSDYPIEVMKKAGVDMTKADYLKEAMQVFAQRLDELEALVSELEK</sequence>
<evidence type="ECO:0000256" key="6">
    <source>
        <dbReference type="RuleBase" id="RU368091"/>
    </source>
</evidence>
<dbReference type="Proteomes" id="UP000196074">
    <property type="component" value="Unassembled WGS sequence"/>
</dbReference>
<evidence type="ECO:0000313" key="9">
    <source>
        <dbReference type="EMBL" id="MDT2796914.1"/>
    </source>
</evidence>
<dbReference type="Proteomes" id="UP001255696">
    <property type="component" value="Unassembled WGS sequence"/>
</dbReference>
<dbReference type="GeneID" id="60872712"/>
<reference evidence="10" key="2">
    <citation type="journal article" date="2018" name="BMC Genomics">
        <title>Whole genome sequencing and function prediction of 133 gut anaerobes isolated from chicken caecum in pure cultures.</title>
        <authorList>
            <person name="Medvecky M."/>
            <person name="Cejkova D."/>
            <person name="Polansky O."/>
            <person name="Karasova D."/>
            <person name="Kubasova T."/>
            <person name="Cizek A."/>
            <person name="Rychlik I."/>
        </authorList>
    </citation>
    <scope>NUCLEOTIDE SEQUENCE</scope>
    <source>
        <strain evidence="10">An144</strain>
    </source>
</reference>
<dbReference type="GO" id="GO:0046872">
    <property type="term" value="F:metal ion binding"/>
    <property type="evidence" value="ECO:0007669"/>
    <property type="project" value="UniProtKB-UniRule"/>
</dbReference>
<comment type="cofactor">
    <cofactor evidence="6">
        <name>Zn(2+)</name>
        <dbReference type="ChEBI" id="CHEBI:29105"/>
    </cofactor>
    <text evidence="6">Binds 1 zinc ion.</text>
</comment>
<dbReference type="AlphaFoldDB" id="A0A0I9WPA9"/>
<feature type="domain" description="Peptidase M3A/M3B catalytic" evidence="7">
    <location>
        <begin position="207"/>
        <end position="587"/>
    </location>
</feature>
<accession>A0A0I9WPA9</accession>
<evidence type="ECO:0000256" key="3">
    <source>
        <dbReference type="ARBA" id="ARBA00022801"/>
    </source>
</evidence>
<dbReference type="EC" id="3.4.24.-" evidence="6"/>
<evidence type="ECO:0000256" key="5">
    <source>
        <dbReference type="ARBA" id="ARBA00023049"/>
    </source>
</evidence>
<dbReference type="RefSeq" id="WP_016250662.1">
    <property type="nucleotide sequence ID" value="NZ_AP035890.1"/>
</dbReference>
<reference evidence="9" key="3">
    <citation type="submission" date="2023-03" db="EMBL/GenBank/DDBJ databases">
        <authorList>
            <person name="Shen W."/>
            <person name="Cai J."/>
        </authorList>
    </citation>
    <scope>NUCLEOTIDE SEQUENCE</scope>
    <source>
        <strain evidence="9">B245-2</strain>
    </source>
</reference>
<reference evidence="11" key="1">
    <citation type="submission" date="2017-04" db="EMBL/GenBank/DDBJ databases">
        <title>Function of individual gut microbiota members based on whole genome sequencing of pure cultures obtained from chicken caecum.</title>
        <authorList>
            <person name="Medvecky M."/>
            <person name="Cejkova D."/>
            <person name="Polansky O."/>
            <person name="Karasova D."/>
            <person name="Kubasova T."/>
            <person name="Cizek A."/>
            <person name="Rychlik I."/>
        </authorList>
    </citation>
    <scope>NUCLEOTIDE SEQUENCE [LARGE SCALE GENOMIC DNA]</scope>
    <source>
        <strain evidence="11">An144</strain>
    </source>
</reference>
<dbReference type="EMBL" id="JARQBI010000013">
    <property type="protein sequence ID" value="MDT2796914.1"/>
    <property type="molecule type" value="Genomic_DNA"/>
</dbReference>
<evidence type="ECO:0000313" key="10">
    <source>
        <dbReference type="EMBL" id="OUQ10274.1"/>
    </source>
</evidence>
<comment type="similarity">
    <text evidence="6">Belongs to the peptidase M3B family.</text>
</comment>
<gene>
    <name evidence="9" type="primary">pepF</name>
    <name evidence="10" type="ORF">B5E88_06930</name>
    <name evidence="9" type="ORF">P7H47_06615</name>
</gene>
<evidence type="ECO:0000256" key="4">
    <source>
        <dbReference type="ARBA" id="ARBA00022833"/>
    </source>
</evidence>
<dbReference type="NCBIfam" id="TIGR00181">
    <property type="entry name" value="pepF"/>
    <property type="match status" value="1"/>
</dbReference>
<organism evidence="10 11">
    <name type="scientific">Enterococcus cecorum</name>
    <dbReference type="NCBI Taxonomy" id="44008"/>
    <lineage>
        <taxon>Bacteria</taxon>
        <taxon>Bacillati</taxon>
        <taxon>Bacillota</taxon>
        <taxon>Bacilli</taxon>
        <taxon>Lactobacillales</taxon>
        <taxon>Enterococcaceae</taxon>
        <taxon>Enterococcus</taxon>
    </lineage>
</organism>
<feature type="domain" description="Oligopeptidase F N-terminal" evidence="8">
    <location>
        <begin position="117"/>
        <end position="186"/>
    </location>
</feature>
<evidence type="ECO:0000259" key="7">
    <source>
        <dbReference type="Pfam" id="PF01432"/>
    </source>
</evidence>
<evidence type="ECO:0000313" key="11">
    <source>
        <dbReference type="Proteomes" id="UP000196074"/>
    </source>
</evidence>
<evidence type="ECO:0000259" key="8">
    <source>
        <dbReference type="Pfam" id="PF08439"/>
    </source>
</evidence>
<dbReference type="InterPro" id="IPR001567">
    <property type="entry name" value="Pept_M3A_M3B_dom"/>
</dbReference>
<dbReference type="Pfam" id="PF08439">
    <property type="entry name" value="Peptidase_M3_N"/>
    <property type="match status" value="1"/>
</dbReference>
<keyword evidence="1 6" id="KW-0645">Protease</keyword>
<dbReference type="SUPFAM" id="SSF55486">
    <property type="entry name" value="Metalloproteases ('zincins'), catalytic domain"/>
    <property type="match status" value="1"/>
</dbReference>
<dbReference type="GO" id="GO:0006508">
    <property type="term" value="P:proteolysis"/>
    <property type="evidence" value="ECO:0007669"/>
    <property type="project" value="UniProtKB-KW"/>
</dbReference>
<evidence type="ECO:0000256" key="2">
    <source>
        <dbReference type="ARBA" id="ARBA00022723"/>
    </source>
</evidence>
<keyword evidence="2 6" id="KW-0479">Metal-binding</keyword>
<dbReference type="CDD" id="cd09608">
    <property type="entry name" value="M3B_PepF"/>
    <property type="match status" value="1"/>
</dbReference>
<keyword evidence="5 6" id="KW-0482">Metalloprotease</keyword>
<comment type="caution">
    <text evidence="10">The sequence shown here is derived from an EMBL/GenBank/DDBJ whole genome shotgun (WGS) entry which is preliminary data.</text>
</comment>
<dbReference type="Gene3D" id="1.20.140.70">
    <property type="entry name" value="Oligopeptidase f, N-terminal domain"/>
    <property type="match status" value="1"/>
</dbReference>
<dbReference type="InterPro" id="IPR042088">
    <property type="entry name" value="OligoPept_F_C"/>
</dbReference>
<dbReference type="InterPro" id="IPR045090">
    <property type="entry name" value="Pept_M3A_M3B"/>
</dbReference>
<dbReference type="InterPro" id="IPR013647">
    <property type="entry name" value="OligopepF_N_dom"/>
</dbReference>
<dbReference type="Gene3D" id="1.10.287.830">
    <property type="entry name" value="putative peptidase helix hairpin domain like"/>
    <property type="match status" value="1"/>
</dbReference>
<dbReference type="Gene3D" id="1.10.1370.20">
    <property type="entry name" value="Oligoendopeptidase f, C-terminal domain"/>
    <property type="match status" value="1"/>
</dbReference>
<keyword evidence="3 6" id="KW-0378">Hydrolase</keyword>